<dbReference type="Proteomes" id="UP000244926">
    <property type="component" value="Chromosome I"/>
</dbReference>
<keyword evidence="3" id="KW-1185">Reference proteome</keyword>
<proteinExistence type="predicted"/>
<dbReference type="RefSeq" id="WP_108896365.1">
    <property type="nucleotide sequence ID" value="NZ_LT993738.1"/>
</dbReference>
<evidence type="ECO:0000313" key="3">
    <source>
        <dbReference type="Proteomes" id="UP000244926"/>
    </source>
</evidence>
<dbReference type="KEGG" id="csee:C10C_0215"/>
<reference evidence="3" key="1">
    <citation type="submission" date="2017-11" db="EMBL/GenBank/DDBJ databases">
        <authorList>
            <person name="Seth-Smith MB H."/>
        </authorList>
    </citation>
    <scope>NUCLEOTIDE SEQUENCE [LARGE SCALE GENOMIC DNA]</scope>
</reference>
<evidence type="ECO:0000313" key="2">
    <source>
        <dbReference type="EMBL" id="SPN73393.1"/>
    </source>
</evidence>
<organism evidence="2 3">
    <name type="scientific">Chlamydia serpentis</name>
    <dbReference type="NCBI Taxonomy" id="1967782"/>
    <lineage>
        <taxon>Bacteria</taxon>
        <taxon>Pseudomonadati</taxon>
        <taxon>Chlamydiota</taxon>
        <taxon>Chlamydiia</taxon>
        <taxon>Chlamydiales</taxon>
        <taxon>Chlamydiaceae</taxon>
        <taxon>Chlamydia/Chlamydophila group</taxon>
        <taxon>Chlamydia</taxon>
    </lineage>
</organism>
<gene>
    <name evidence="2" type="ORF">C10C_0215</name>
</gene>
<feature type="transmembrane region" description="Helical" evidence="1">
    <location>
        <begin position="33"/>
        <end position="52"/>
    </location>
</feature>
<keyword evidence="1" id="KW-0812">Transmembrane</keyword>
<dbReference type="OrthoDB" id="19288at2"/>
<evidence type="ECO:0000256" key="1">
    <source>
        <dbReference type="SAM" id="Phobius"/>
    </source>
</evidence>
<dbReference type="AlphaFoldDB" id="A0A2R8FAD8"/>
<feature type="transmembrane region" description="Helical" evidence="1">
    <location>
        <begin position="59"/>
        <end position="78"/>
    </location>
</feature>
<keyword evidence="1" id="KW-0472">Membrane</keyword>
<feature type="transmembrane region" description="Helical" evidence="1">
    <location>
        <begin position="90"/>
        <end position="114"/>
    </location>
</feature>
<sequence>MVCSLPLFLCKDGINSLDDEWNSYRALVVIDTIFYPVIAVISSIVFLLLLVVKFIFLSLKFLITYCIALFKSTSVPSLQKSFGCLNSDGLPDWLGCLLIIPLVGTIIHSAIVCFSDLSTNDSFESYANFIQAPVVQICSTALINWS</sequence>
<name>A0A2R8FAD8_9CHLA</name>
<dbReference type="EMBL" id="LT993738">
    <property type="protein sequence ID" value="SPN73393.1"/>
    <property type="molecule type" value="Genomic_DNA"/>
</dbReference>
<accession>A0A2R8FAD8</accession>
<protein>
    <submittedName>
        <fullName evidence="2">Uncharacterized protein</fullName>
    </submittedName>
</protein>
<keyword evidence="1" id="KW-1133">Transmembrane helix</keyword>